<dbReference type="KEGG" id="ntr:B0W44_10660"/>
<feature type="signal peptide" evidence="2">
    <location>
        <begin position="1"/>
        <end position="23"/>
    </location>
</feature>
<keyword evidence="2" id="KW-0732">Signal</keyword>
<dbReference type="EMBL" id="CP019699">
    <property type="protein sequence ID" value="AQS56158.1"/>
    <property type="molecule type" value="Genomic_DNA"/>
</dbReference>
<dbReference type="STRING" id="1471761.B0W44_10660"/>
<dbReference type="AlphaFoldDB" id="A0A1U9K803"/>
<sequence length="398" mass="44495">MFDVGRRVLFLILIGLLSGCQTASEAGADPQTEQPTAAVGKMPEEQSEPFRPYAYEEVSQLKTLVFADGFEAYTSEKPYLLGYSYEGDYVATIIYDAAQEGYIVEVHDTLTNSVAYEAFVPSADRLLKSDSVSHDLLTAAQESLDMGYRIKVPPVVNEQTSGVFEQQGAEGNMFRFHLGVEEETFRVEVSNQDGQMWIVVNDSTPLNTDQTFVHEYTWAIHPQGTDRVSIMVYTAVDGQPVTPYVYTVNTAALDRRLSEQALNQTLEKWLDHPKIIYRYPSTANAHCVLAVEAEGEEALDATSIYNGRVAEFVLLDRNGEKVVHGEASGVFDREDHLLSAPDEHHHYEITVIPGQVARYAELLVVDIYNGEDDLAQTLEWSWDAKEREFQLIGAEGTE</sequence>
<organism evidence="3 4">
    <name type="scientific">Novibacillus thermophilus</name>
    <dbReference type="NCBI Taxonomy" id="1471761"/>
    <lineage>
        <taxon>Bacteria</taxon>
        <taxon>Bacillati</taxon>
        <taxon>Bacillota</taxon>
        <taxon>Bacilli</taxon>
        <taxon>Bacillales</taxon>
        <taxon>Thermoactinomycetaceae</taxon>
        <taxon>Novibacillus</taxon>
    </lineage>
</organism>
<reference evidence="3 4" key="1">
    <citation type="journal article" date="2015" name="Int. J. Syst. Evol. Microbiol.">
        <title>Novibacillus thermophilus gen. nov., sp. nov., a Gram-staining-negative and moderately thermophilic member of the family Thermoactinomycetaceae.</title>
        <authorList>
            <person name="Yang G."/>
            <person name="Chen J."/>
            <person name="Zhou S."/>
        </authorList>
    </citation>
    <scope>NUCLEOTIDE SEQUENCE [LARGE SCALE GENOMIC DNA]</scope>
    <source>
        <strain evidence="3 4">SG-1</strain>
    </source>
</reference>
<dbReference type="OrthoDB" id="2965172at2"/>
<dbReference type="RefSeq" id="WP_077720021.1">
    <property type="nucleotide sequence ID" value="NZ_CP019699.1"/>
</dbReference>
<accession>A0A1U9K803</accession>
<dbReference type="PROSITE" id="PS51257">
    <property type="entry name" value="PROKAR_LIPOPROTEIN"/>
    <property type="match status" value="1"/>
</dbReference>
<evidence type="ECO:0000256" key="1">
    <source>
        <dbReference type="SAM" id="MobiDB-lite"/>
    </source>
</evidence>
<proteinExistence type="predicted"/>
<evidence type="ECO:0000313" key="4">
    <source>
        <dbReference type="Proteomes" id="UP000188603"/>
    </source>
</evidence>
<evidence type="ECO:0000256" key="2">
    <source>
        <dbReference type="SAM" id="SignalP"/>
    </source>
</evidence>
<dbReference type="Proteomes" id="UP000188603">
    <property type="component" value="Chromosome"/>
</dbReference>
<protein>
    <recommendedName>
        <fullName evidence="5">Lipoprotein</fullName>
    </recommendedName>
</protein>
<gene>
    <name evidence="3" type="ORF">B0W44_10660</name>
</gene>
<feature type="chain" id="PRO_5038785671" description="Lipoprotein" evidence="2">
    <location>
        <begin position="24"/>
        <end position="398"/>
    </location>
</feature>
<name>A0A1U9K803_9BACL</name>
<evidence type="ECO:0000313" key="3">
    <source>
        <dbReference type="EMBL" id="AQS56158.1"/>
    </source>
</evidence>
<keyword evidence="4" id="KW-1185">Reference proteome</keyword>
<evidence type="ECO:0008006" key="5">
    <source>
        <dbReference type="Google" id="ProtNLM"/>
    </source>
</evidence>
<feature type="region of interest" description="Disordered" evidence="1">
    <location>
        <begin position="24"/>
        <end position="45"/>
    </location>
</feature>